<dbReference type="SMART" id="SM00240">
    <property type="entry name" value="FHA"/>
    <property type="match status" value="1"/>
</dbReference>
<dbReference type="AlphaFoldDB" id="C3XYI1"/>
<dbReference type="EMBL" id="GG666473">
    <property type="protein sequence ID" value="EEN66866.1"/>
    <property type="molecule type" value="Genomic_DNA"/>
</dbReference>
<dbReference type="SUPFAM" id="SSF49879">
    <property type="entry name" value="SMAD/FHA domain"/>
    <property type="match status" value="1"/>
</dbReference>
<sequence length="98" mass="10751">MKGFLKTPNGVFALTKEPMTVGKGQGCEITLKNPHVEDHHAVIQLNERDHCFVLQDLKSQRGTYVNDCRVPTGAVRLAPGDVIKFAGEGEGYELEVTV</sequence>
<organism>
    <name type="scientific">Branchiostoma floridae</name>
    <name type="common">Florida lancelet</name>
    <name type="synonym">Amphioxus</name>
    <dbReference type="NCBI Taxonomy" id="7739"/>
    <lineage>
        <taxon>Eukaryota</taxon>
        <taxon>Metazoa</taxon>
        <taxon>Chordata</taxon>
        <taxon>Cephalochordata</taxon>
        <taxon>Leptocardii</taxon>
        <taxon>Amphioxiformes</taxon>
        <taxon>Branchiostomatidae</taxon>
        <taxon>Branchiostoma</taxon>
    </lineage>
</organism>
<dbReference type="InterPro" id="IPR008984">
    <property type="entry name" value="SMAD_FHA_dom_sf"/>
</dbReference>
<evidence type="ECO:0000259" key="1">
    <source>
        <dbReference type="PROSITE" id="PS50006"/>
    </source>
</evidence>
<dbReference type="InterPro" id="IPR000253">
    <property type="entry name" value="FHA_dom"/>
</dbReference>
<evidence type="ECO:0000313" key="2">
    <source>
        <dbReference type="EMBL" id="EEN66866.1"/>
    </source>
</evidence>
<gene>
    <name evidence="2" type="ORF">BRAFLDRAFT_228996</name>
</gene>
<dbReference type="Gene3D" id="2.60.200.20">
    <property type="match status" value="1"/>
</dbReference>
<protein>
    <recommendedName>
        <fullName evidence="1">FHA domain-containing protein</fullName>
    </recommendedName>
</protein>
<dbReference type="PANTHER" id="PTHR18853:SF10">
    <property type="entry name" value="FHA DOMAIN-CONTAINING PROTEIN"/>
    <property type="match status" value="1"/>
</dbReference>
<reference evidence="2" key="1">
    <citation type="journal article" date="2008" name="Nature">
        <title>The amphioxus genome and the evolution of the chordate karyotype.</title>
        <authorList>
            <consortium name="US DOE Joint Genome Institute (JGI-PGF)"/>
            <person name="Putnam N.H."/>
            <person name="Butts T."/>
            <person name="Ferrier D.E.K."/>
            <person name="Furlong R.F."/>
            <person name="Hellsten U."/>
            <person name="Kawashima T."/>
            <person name="Robinson-Rechavi M."/>
            <person name="Shoguchi E."/>
            <person name="Terry A."/>
            <person name="Yu J.-K."/>
            <person name="Benito-Gutierrez E.L."/>
            <person name="Dubchak I."/>
            <person name="Garcia-Fernandez J."/>
            <person name="Gibson-Brown J.J."/>
            <person name="Grigoriev I.V."/>
            <person name="Horton A.C."/>
            <person name="de Jong P.J."/>
            <person name="Jurka J."/>
            <person name="Kapitonov V.V."/>
            <person name="Kohara Y."/>
            <person name="Kuroki Y."/>
            <person name="Lindquist E."/>
            <person name="Lucas S."/>
            <person name="Osoegawa K."/>
            <person name="Pennacchio L.A."/>
            <person name="Salamov A.A."/>
            <person name="Satou Y."/>
            <person name="Sauka-Spengler T."/>
            <person name="Schmutz J."/>
            <person name="Shin-I T."/>
            <person name="Toyoda A."/>
            <person name="Bronner-Fraser M."/>
            <person name="Fujiyama A."/>
            <person name="Holland L.Z."/>
            <person name="Holland P.W.H."/>
            <person name="Satoh N."/>
            <person name="Rokhsar D.S."/>
        </authorList>
    </citation>
    <scope>NUCLEOTIDE SEQUENCE [LARGE SCALE GENOMIC DNA]</scope>
    <source>
        <strain evidence="2">S238N-H82</strain>
        <tissue evidence="2">Testes</tissue>
    </source>
</reference>
<accession>C3XYI1</accession>
<dbReference type="InterPro" id="IPR052642">
    <property type="entry name" value="CC-FHA_domain"/>
</dbReference>
<dbReference type="PROSITE" id="PS50006">
    <property type="entry name" value="FHA_DOMAIN"/>
    <property type="match status" value="1"/>
</dbReference>
<dbReference type="InParanoid" id="C3XYI1"/>
<name>C3XYI1_BRAFL</name>
<dbReference type="Pfam" id="PF00498">
    <property type="entry name" value="FHA"/>
    <property type="match status" value="1"/>
</dbReference>
<feature type="domain" description="FHA" evidence="1">
    <location>
        <begin position="19"/>
        <end position="70"/>
    </location>
</feature>
<proteinExistence type="predicted"/>
<dbReference type="PANTHER" id="PTHR18853">
    <property type="entry name" value="FORKHEAD-ASSOCIATED DOMAIN-CONTAINING PROTEIN 1-RELATED"/>
    <property type="match status" value="1"/>
</dbReference>